<protein>
    <recommendedName>
        <fullName evidence="3">Magnesium transport protein CorA</fullName>
    </recommendedName>
</protein>
<dbReference type="InterPro" id="IPR002523">
    <property type="entry name" value="MgTranspt_CorA/ZnTranspt_ZntB"/>
</dbReference>
<proteinExistence type="inferred from homology"/>
<feature type="region of interest" description="Disordered" evidence="13">
    <location>
        <begin position="206"/>
        <end position="234"/>
    </location>
</feature>
<keyword evidence="9 14" id="KW-1133">Transmembrane helix</keyword>
<dbReference type="SUPFAM" id="SSF144083">
    <property type="entry name" value="Magnesium transport protein CorA, transmembrane region"/>
    <property type="match status" value="1"/>
</dbReference>
<keyword evidence="16" id="KW-1185">Reference proteome</keyword>
<dbReference type="InterPro" id="IPR050829">
    <property type="entry name" value="CorA_MIT"/>
</dbReference>
<evidence type="ECO:0000313" key="16">
    <source>
        <dbReference type="Proteomes" id="UP000316225"/>
    </source>
</evidence>
<dbReference type="AlphaFoldDB" id="A0A562NSA6"/>
<evidence type="ECO:0000256" key="1">
    <source>
        <dbReference type="ARBA" id="ARBA00004429"/>
    </source>
</evidence>
<evidence type="ECO:0000256" key="12">
    <source>
        <dbReference type="ARBA" id="ARBA00034269"/>
    </source>
</evidence>
<evidence type="ECO:0000256" key="6">
    <source>
        <dbReference type="ARBA" id="ARBA00022519"/>
    </source>
</evidence>
<comment type="subcellular location">
    <subcellularLocation>
        <location evidence="1">Cell inner membrane</location>
        <topology evidence="1">Multi-pass membrane protein</topology>
    </subcellularLocation>
</comment>
<keyword evidence="5" id="KW-1003">Cell membrane</keyword>
<dbReference type="Proteomes" id="UP000316225">
    <property type="component" value="Unassembled WGS sequence"/>
</dbReference>
<accession>A0A562NSA6</accession>
<dbReference type="PANTHER" id="PTHR47685:SF1">
    <property type="entry name" value="MAGNESIUM TRANSPORT PROTEIN CORA"/>
    <property type="match status" value="1"/>
</dbReference>
<evidence type="ECO:0000313" key="15">
    <source>
        <dbReference type="EMBL" id="TWI35087.1"/>
    </source>
</evidence>
<keyword evidence="8" id="KW-0460">Magnesium</keyword>
<keyword evidence="10" id="KW-0406">Ion transport</keyword>
<evidence type="ECO:0000256" key="3">
    <source>
        <dbReference type="ARBA" id="ARBA00019439"/>
    </source>
</evidence>
<dbReference type="EMBL" id="VLKU01000004">
    <property type="protein sequence ID" value="TWI35087.1"/>
    <property type="molecule type" value="Genomic_DNA"/>
</dbReference>
<evidence type="ECO:0000256" key="8">
    <source>
        <dbReference type="ARBA" id="ARBA00022842"/>
    </source>
</evidence>
<keyword evidence="4" id="KW-0813">Transport</keyword>
<evidence type="ECO:0000256" key="9">
    <source>
        <dbReference type="ARBA" id="ARBA00022989"/>
    </source>
</evidence>
<name>A0A562NSA6_9RHOB</name>
<dbReference type="Gene3D" id="1.20.58.340">
    <property type="entry name" value="Magnesium transport protein CorA, transmembrane region"/>
    <property type="match status" value="1"/>
</dbReference>
<evidence type="ECO:0000256" key="2">
    <source>
        <dbReference type="ARBA" id="ARBA00009765"/>
    </source>
</evidence>
<dbReference type="GO" id="GO:0015095">
    <property type="term" value="F:magnesium ion transmembrane transporter activity"/>
    <property type="evidence" value="ECO:0007669"/>
    <property type="project" value="TreeGrafter"/>
</dbReference>
<reference evidence="15 16" key="1">
    <citation type="journal article" date="2015" name="Stand. Genomic Sci.">
        <title>Genomic Encyclopedia of Bacterial and Archaeal Type Strains, Phase III: the genomes of soil and plant-associated and newly described type strains.</title>
        <authorList>
            <person name="Whitman W.B."/>
            <person name="Woyke T."/>
            <person name="Klenk H.P."/>
            <person name="Zhou Y."/>
            <person name="Lilburn T.G."/>
            <person name="Beck B.J."/>
            <person name="De Vos P."/>
            <person name="Vandamme P."/>
            <person name="Eisen J.A."/>
            <person name="Garrity G."/>
            <person name="Hugenholtz P."/>
            <person name="Kyrpides N.C."/>
        </authorList>
    </citation>
    <scope>NUCLEOTIDE SEQUENCE [LARGE SCALE GENOMIC DNA]</scope>
    <source>
        <strain evidence="15 16">CGMCC 1.5364</strain>
    </source>
</reference>
<dbReference type="PANTHER" id="PTHR47685">
    <property type="entry name" value="MAGNESIUM TRANSPORT PROTEIN CORA"/>
    <property type="match status" value="1"/>
</dbReference>
<dbReference type="InterPro" id="IPR045863">
    <property type="entry name" value="CorA_TM1_TM2"/>
</dbReference>
<dbReference type="Gene3D" id="3.30.460.20">
    <property type="entry name" value="CorA soluble domain-like"/>
    <property type="match status" value="1"/>
</dbReference>
<feature type="transmembrane region" description="Helical" evidence="14">
    <location>
        <begin position="355"/>
        <end position="375"/>
    </location>
</feature>
<dbReference type="GO" id="GO:0015099">
    <property type="term" value="F:nickel cation transmembrane transporter activity"/>
    <property type="evidence" value="ECO:0007669"/>
    <property type="project" value="TreeGrafter"/>
</dbReference>
<dbReference type="GO" id="GO:0015087">
    <property type="term" value="F:cobalt ion transmembrane transporter activity"/>
    <property type="evidence" value="ECO:0007669"/>
    <property type="project" value="TreeGrafter"/>
</dbReference>
<evidence type="ECO:0000256" key="7">
    <source>
        <dbReference type="ARBA" id="ARBA00022692"/>
    </source>
</evidence>
<sequence length="381" mass="41576">MLPDQCVTTVTGAGISPQFRSRLDLGAIGVTHRGKQDWTGSPMLTAYIASGNGLAELPLGQDLSQALWIDLLVPTPEQVARVAALGIDVPTLEDMEEIEISNRLYNEGDLSYMTGVFPGQLPDGTQAGMPICFILGPQRLVTVRHHTPRPFETYPLRADKSGAGCGTPERIFISLCDEIVARLADLSEGVGKVVDQITSAVFSEPSARPRLTRAQSRSTIGGKPAKTGNGPQYQDLLRTTGRQAELMSRVRIGLLSVDRILSHYQATAIERGGRGKLSHLLNSIRRDIQALEVHADFLSSRIGLTVDATMGMIGIQQNNTVRILSVVAALFLPPTLIASIYGMNFRIMPELEWTHGYAFALILMLGSAVATFLVLKWRRWF</sequence>
<evidence type="ECO:0000256" key="13">
    <source>
        <dbReference type="SAM" id="MobiDB-lite"/>
    </source>
</evidence>
<comment type="catalytic activity">
    <reaction evidence="12">
        <text>Mg(2+)(in) = Mg(2+)(out)</text>
        <dbReference type="Rhea" id="RHEA:29827"/>
        <dbReference type="ChEBI" id="CHEBI:18420"/>
    </reaction>
</comment>
<dbReference type="CDD" id="cd12837">
    <property type="entry name" value="EcCorA-like_u1"/>
    <property type="match status" value="1"/>
</dbReference>
<dbReference type="FunFam" id="1.20.58.340:FF:000001">
    <property type="entry name" value="Magnesium transport protein CorA"/>
    <property type="match status" value="1"/>
</dbReference>
<evidence type="ECO:0000256" key="4">
    <source>
        <dbReference type="ARBA" id="ARBA00022448"/>
    </source>
</evidence>
<evidence type="ECO:0000256" key="5">
    <source>
        <dbReference type="ARBA" id="ARBA00022475"/>
    </source>
</evidence>
<feature type="transmembrane region" description="Helical" evidence="14">
    <location>
        <begin position="320"/>
        <end position="343"/>
    </location>
</feature>
<keyword evidence="7 14" id="KW-0812">Transmembrane</keyword>
<comment type="similarity">
    <text evidence="2">Belongs to the CorA metal ion transporter (MIT) (TC 1.A.35) family.</text>
</comment>
<keyword evidence="11 14" id="KW-0472">Membrane</keyword>
<evidence type="ECO:0000256" key="10">
    <source>
        <dbReference type="ARBA" id="ARBA00023065"/>
    </source>
</evidence>
<evidence type="ECO:0000256" key="11">
    <source>
        <dbReference type="ARBA" id="ARBA00023136"/>
    </source>
</evidence>
<dbReference type="GO" id="GO:0005886">
    <property type="term" value="C:plasma membrane"/>
    <property type="evidence" value="ECO:0007669"/>
    <property type="project" value="UniProtKB-SubCell"/>
</dbReference>
<dbReference type="InterPro" id="IPR045861">
    <property type="entry name" value="CorA_cytoplasmic_dom"/>
</dbReference>
<organism evidence="15 16">
    <name type="scientific">Paracoccus sulfuroxidans</name>
    <dbReference type="NCBI Taxonomy" id="384678"/>
    <lineage>
        <taxon>Bacteria</taxon>
        <taxon>Pseudomonadati</taxon>
        <taxon>Pseudomonadota</taxon>
        <taxon>Alphaproteobacteria</taxon>
        <taxon>Rhodobacterales</taxon>
        <taxon>Paracoccaceae</taxon>
        <taxon>Paracoccus</taxon>
    </lineage>
</organism>
<evidence type="ECO:0000256" key="14">
    <source>
        <dbReference type="SAM" id="Phobius"/>
    </source>
</evidence>
<gene>
    <name evidence="15" type="ORF">IQ24_01596</name>
</gene>
<dbReference type="SUPFAM" id="SSF143865">
    <property type="entry name" value="CorA soluble domain-like"/>
    <property type="match status" value="1"/>
</dbReference>
<keyword evidence="6" id="KW-0997">Cell inner membrane</keyword>
<comment type="caution">
    <text evidence="15">The sequence shown here is derived from an EMBL/GenBank/DDBJ whole genome shotgun (WGS) entry which is preliminary data.</text>
</comment>
<dbReference type="Pfam" id="PF01544">
    <property type="entry name" value="CorA"/>
    <property type="match status" value="2"/>
</dbReference>